<dbReference type="GO" id="GO:0016491">
    <property type="term" value="F:oxidoreductase activity"/>
    <property type="evidence" value="ECO:0007669"/>
    <property type="project" value="UniProtKB-KW"/>
</dbReference>
<evidence type="ECO:0000256" key="1">
    <source>
        <dbReference type="ARBA" id="ARBA00023002"/>
    </source>
</evidence>
<name>A0A1I4H859_9RHOB</name>
<evidence type="ECO:0000259" key="2">
    <source>
        <dbReference type="Pfam" id="PF00248"/>
    </source>
</evidence>
<keyword evidence="1" id="KW-0560">Oxidoreductase</keyword>
<evidence type="ECO:0000313" key="3">
    <source>
        <dbReference type="EMBL" id="SFL37950.1"/>
    </source>
</evidence>
<protein>
    <submittedName>
        <fullName evidence="3">Predicted oxidoreductase</fullName>
    </submittedName>
</protein>
<dbReference type="InterPro" id="IPR023210">
    <property type="entry name" value="NADP_OxRdtase_dom"/>
</dbReference>
<sequence length="310" mass="33133">MKQLHTRDGTALSRLTFGTMQFGGRADEQASKAMYSGARAAGVNHFDTAVRYNDGASELLLGPMIAPERDSIYLATKVAFAGGAGKTNILAQFEICRQQLDVDSVDLLYLHRWDDATPLIETFETLARLQSDGAIRHIGVSNYAAWQVMKAQAVCASLGTQIDVMQPMYNLVKRQAEVEILPMTADQGIQVCAYSPLGGGLLTGKYARGGTGRLSEDKMYAARYNPDWMHAAGAALADMADELGTDAATLAVAWVAAHPTAPSPIISAKSMAQLAPSLAAQDFAMTDALYTQISALSPTPAPATDRLEEV</sequence>
<dbReference type="OrthoDB" id="9803483at2"/>
<dbReference type="GO" id="GO:0005829">
    <property type="term" value="C:cytosol"/>
    <property type="evidence" value="ECO:0007669"/>
    <property type="project" value="TreeGrafter"/>
</dbReference>
<dbReference type="SUPFAM" id="SSF51430">
    <property type="entry name" value="NAD(P)-linked oxidoreductase"/>
    <property type="match status" value="1"/>
</dbReference>
<dbReference type="Proteomes" id="UP000199550">
    <property type="component" value="Unassembled WGS sequence"/>
</dbReference>
<dbReference type="STRING" id="195913.SAMN04488004_11644"/>
<keyword evidence="4" id="KW-1185">Reference proteome</keyword>
<dbReference type="PANTHER" id="PTHR43364:SF4">
    <property type="entry name" value="NAD(P)-LINKED OXIDOREDUCTASE SUPERFAMILY PROTEIN"/>
    <property type="match status" value="1"/>
</dbReference>
<dbReference type="InterPro" id="IPR036812">
    <property type="entry name" value="NAD(P)_OxRdtase_dom_sf"/>
</dbReference>
<organism evidence="3 4">
    <name type="scientific">Loktanella salsilacus</name>
    <dbReference type="NCBI Taxonomy" id="195913"/>
    <lineage>
        <taxon>Bacteria</taxon>
        <taxon>Pseudomonadati</taxon>
        <taxon>Pseudomonadota</taxon>
        <taxon>Alphaproteobacteria</taxon>
        <taxon>Rhodobacterales</taxon>
        <taxon>Roseobacteraceae</taxon>
        <taxon>Loktanella</taxon>
    </lineage>
</organism>
<proteinExistence type="predicted"/>
<dbReference type="PANTHER" id="PTHR43364">
    <property type="entry name" value="NADH-SPECIFIC METHYLGLYOXAL REDUCTASE-RELATED"/>
    <property type="match status" value="1"/>
</dbReference>
<dbReference type="EMBL" id="FOTF01000016">
    <property type="protein sequence ID" value="SFL37950.1"/>
    <property type="molecule type" value="Genomic_DNA"/>
</dbReference>
<dbReference type="RefSeq" id="WP_090190498.1">
    <property type="nucleotide sequence ID" value="NZ_FOTF01000016.1"/>
</dbReference>
<accession>A0A1I4H859</accession>
<dbReference type="PROSITE" id="PS00062">
    <property type="entry name" value="ALDOKETO_REDUCTASE_2"/>
    <property type="match status" value="1"/>
</dbReference>
<dbReference type="Pfam" id="PF00248">
    <property type="entry name" value="Aldo_ket_red"/>
    <property type="match status" value="1"/>
</dbReference>
<evidence type="ECO:0000313" key="4">
    <source>
        <dbReference type="Proteomes" id="UP000199550"/>
    </source>
</evidence>
<dbReference type="InterPro" id="IPR018170">
    <property type="entry name" value="Aldo/ket_reductase_CS"/>
</dbReference>
<dbReference type="InterPro" id="IPR050523">
    <property type="entry name" value="AKR_Detox_Biosynth"/>
</dbReference>
<reference evidence="3 4" key="1">
    <citation type="submission" date="2016-10" db="EMBL/GenBank/DDBJ databases">
        <authorList>
            <person name="de Groot N.N."/>
        </authorList>
    </citation>
    <scope>NUCLEOTIDE SEQUENCE [LARGE SCALE GENOMIC DNA]</scope>
    <source>
        <strain evidence="3 4">DSM 16199</strain>
    </source>
</reference>
<feature type="domain" description="NADP-dependent oxidoreductase" evidence="2">
    <location>
        <begin position="14"/>
        <end position="296"/>
    </location>
</feature>
<dbReference type="Gene3D" id="3.20.20.100">
    <property type="entry name" value="NADP-dependent oxidoreductase domain"/>
    <property type="match status" value="1"/>
</dbReference>
<gene>
    <name evidence="3" type="ORF">SAMN04488004_11644</name>
</gene>
<dbReference type="AlphaFoldDB" id="A0A1I4H859"/>